<reference evidence="1 2" key="1">
    <citation type="submission" date="2022-12" db="EMBL/GenBank/DDBJ databases">
        <title>Coexistence and Characterization of a Novel Tigecycline Resistance gene tet(X) variant and blaNDM-1 in a Pseudomonas caeni Isolate of Chicken Origin.</title>
        <authorList>
            <person name="Lu X."/>
            <person name="Zhang L."/>
            <person name="Li R."/>
            <person name="Wang Z."/>
        </authorList>
    </citation>
    <scope>NUCLEOTIDE SEQUENCE [LARGE SCALE GENOMIC DNA]</scope>
    <source>
        <strain evidence="1 2">CE14</strain>
    </source>
</reference>
<protein>
    <submittedName>
        <fullName evidence="1">Uncharacterized protein</fullName>
    </submittedName>
</protein>
<gene>
    <name evidence="1" type="ORF">O6P33_04360</name>
</gene>
<dbReference type="EMBL" id="CP114976">
    <property type="protein sequence ID" value="WBE26076.1"/>
    <property type="molecule type" value="Genomic_DNA"/>
</dbReference>
<accession>A0AAE9VPV5</accession>
<dbReference type="Proteomes" id="UP001212189">
    <property type="component" value="Chromosome"/>
</dbReference>
<keyword evidence="2" id="KW-1185">Reference proteome</keyword>
<dbReference type="RefSeq" id="WP_269819022.1">
    <property type="nucleotide sequence ID" value="NZ_CP114976.1"/>
</dbReference>
<name>A0AAE9VPV5_9GAMM</name>
<organism evidence="1 2">
    <name type="scientific">Denitrificimonas caeni</name>
    <dbReference type="NCBI Taxonomy" id="521720"/>
    <lineage>
        <taxon>Bacteria</taxon>
        <taxon>Pseudomonadati</taxon>
        <taxon>Pseudomonadota</taxon>
        <taxon>Gammaproteobacteria</taxon>
        <taxon>Pseudomonadales</taxon>
        <taxon>Pseudomonadaceae</taxon>
        <taxon>Denitrificimonas</taxon>
    </lineage>
</organism>
<evidence type="ECO:0000313" key="2">
    <source>
        <dbReference type="Proteomes" id="UP001212189"/>
    </source>
</evidence>
<proteinExistence type="predicted"/>
<dbReference type="AlphaFoldDB" id="A0AAE9VPV5"/>
<dbReference type="KEGG" id="dce:O6P33_04360"/>
<sequence length="347" mass="40044">MIYEKTLKRICRLPKVTEDLIHSMFLKHEKCTVQVVPKNLGKPGFEITTNEGICFVTERTIEYYNKKWGRVTGLQQRMLGLAIPVPLYIGEGTISKEIHEINQSNTPLNASDQWLHRNFSIEVALTYFQRYFTVSNSFKEYKTIIFEAIEAYYMGMDHVAIMSLIPVFEAGLRNIQNSVLGMSAQNVSSKEFERGLTELCLNWGRRRTQEYIWYPGKSYNTAVEIDFLTHICPQSDVINAFRLFFSSVLYKNSKDGIVGLNRHVIVHMLKNDFNNPANFSRIFLAMTHITFIESLSNQNVPFFWPGYNDDVQVKALSVYIRQLSEGVGEPRRKLLNQAGISYYGQIV</sequence>
<evidence type="ECO:0000313" key="1">
    <source>
        <dbReference type="EMBL" id="WBE26076.1"/>
    </source>
</evidence>